<gene>
    <name evidence="2" type="ORF">AXF42_Ash005235</name>
</gene>
<reference evidence="2 3" key="1">
    <citation type="journal article" date="2017" name="Nature">
        <title>The Apostasia genome and the evolution of orchids.</title>
        <authorList>
            <person name="Zhang G.Q."/>
            <person name="Liu K.W."/>
            <person name="Li Z."/>
            <person name="Lohaus R."/>
            <person name="Hsiao Y.Y."/>
            <person name="Niu S.C."/>
            <person name="Wang J.Y."/>
            <person name="Lin Y.C."/>
            <person name="Xu Q."/>
            <person name="Chen L.J."/>
            <person name="Yoshida K."/>
            <person name="Fujiwara S."/>
            <person name="Wang Z.W."/>
            <person name="Zhang Y.Q."/>
            <person name="Mitsuda N."/>
            <person name="Wang M."/>
            <person name="Liu G.H."/>
            <person name="Pecoraro L."/>
            <person name="Huang H.X."/>
            <person name="Xiao X.J."/>
            <person name="Lin M."/>
            <person name="Wu X.Y."/>
            <person name="Wu W.L."/>
            <person name="Chen Y.Y."/>
            <person name="Chang S.B."/>
            <person name="Sakamoto S."/>
            <person name="Ohme-Takagi M."/>
            <person name="Yagi M."/>
            <person name="Zeng S.J."/>
            <person name="Shen C.Y."/>
            <person name="Yeh C.M."/>
            <person name="Luo Y.B."/>
            <person name="Tsai W.C."/>
            <person name="Van de Peer Y."/>
            <person name="Liu Z.J."/>
        </authorList>
    </citation>
    <scope>NUCLEOTIDE SEQUENCE [LARGE SCALE GENOMIC DNA]</scope>
    <source>
        <strain evidence="3">cv. Shenzhen</strain>
        <tissue evidence="2">Stem</tissue>
    </source>
</reference>
<protein>
    <submittedName>
        <fullName evidence="2">Uncharacterized protein</fullName>
    </submittedName>
</protein>
<feature type="region of interest" description="Disordered" evidence="1">
    <location>
        <begin position="146"/>
        <end position="166"/>
    </location>
</feature>
<sequence length="225" mass="24505">MSFDRRRHSRAHFHDWPGKRLAVRFASDSWVAVGDTGAGGEPQQLAGGRAHVTLALVSGRTVRQEAAWAEEIHALLAPQSTEALRRMLAMVKRWHSVSAAATGFVVHAIVTELLDAARKAAFLGHDMLRADFVLAVEQRAAPPVINKGGAAAEEGGSGGGCRRRRREEDEVAEAAGGCRLVEYMRLGCSHTLPVWWVADWINRRGICPICRPEAVDGNEKRVGAM</sequence>
<evidence type="ECO:0000313" key="2">
    <source>
        <dbReference type="EMBL" id="PKA63340.1"/>
    </source>
</evidence>
<dbReference type="EMBL" id="KZ451908">
    <property type="protein sequence ID" value="PKA63340.1"/>
    <property type="molecule type" value="Genomic_DNA"/>
</dbReference>
<proteinExistence type="predicted"/>
<organism evidence="2 3">
    <name type="scientific">Apostasia shenzhenica</name>
    <dbReference type="NCBI Taxonomy" id="1088818"/>
    <lineage>
        <taxon>Eukaryota</taxon>
        <taxon>Viridiplantae</taxon>
        <taxon>Streptophyta</taxon>
        <taxon>Embryophyta</taxon>
        <taxon>Tracheophyta</taxon>
        <taxon>Spermatophyta</taxon>
        <taxon>Magnoliopsida</taxon>
        <taxon>Liliopsida</taxon>
        <taxon>Asparagales</taxon>
        <taxon>Orchidaceae</taxon>
        <taxon>Apostasioideae</taxon>
        <taxon>Apostasia</taxon>
    </lineage>
</organism>
<accession>A0A2I0B6D0</accession>
<evidence type="ECO:0000313" key="3">
    <source>
        <dbReference type="Proteomes" id="UP000236161"/>
    </source>
</evidence>
<keyword evidence="3" id="KW-1185">Reference proteome</keyword>
<evidence type="ECO:0000256" key="1">
    <source>
        <dbReference type="SAM" id="MobiDB-lite"/>
    </source>
</evidence>
<name>A0A2I0B6D0_9ASPA</name>
<dbReference type="Proteomes" id="UP000236161">
    <property type="component" value="Unassembled WGS sequence"/>
</dbReference>
<dbReference type="AlphaFoldDB" id="A0A2I0B6D0"/>